<protein>
    <submittedName>
        <fullName evidence="4">LytR/AlgR family response regulator transcription factor</fullName>
    </submittedName>
</protein>
<dbReference type="SMART" id="SM00448">
    <property type="entry name" value="REC"/>
    <property type="match status" value="1"/>
</dbReference>
<dbReference type="PROSITE" id="PS50930">
    <property type="entry name" value="HTH_LYTTR"/>
    <property type="match status" value="1"/>
</dbReference>
<dbReference type="RefSeq" id="WP_377573804.1">
    <property type="nucleotide sequence ID" value="NZ_JBHTKA010000001.1"/>
</dbReference>
<evidence type="ECO:0000313" key="4">
    <source>
        <dbReference type="EMBL" id="MFD0997951.1"/>
    </source>
</evidence>
<proteinExistence type="predicted"/>
<dbReference type="Gene3D" id="3.40.50.2300">
    <property type="match status" value="1"/>
</dbReference>
<feature type="modified residue" description="4-aspartylphosphate" evidence="1">
    <location>
        <position position="55"/>
    </location>
</feature>
<dbReference type="SMART" id="SM00850">
    <property type="entry name" value="LytTR"/>
    <property type="match status" value="1"/>
</dbReference>
<reference evidence="5" key="1">
    <citation type="journal article" date="2019" name="Int. J. Syst. Evol. Microbiol.">
        <title>The Global Catalogue of Microorganisms (GCM) 10K type strain sequencing project: providing services to taxonomists for standard genome sequencing and annotation.</title>
        <authorList>
            <consortium name="The Broad Institute Genomics Platform"/>
            <consortium name="The Broad Institute Genome Sequencing Center for Infectious Disease"/>
            <person name="Wu L."/>
            <person name="Ma J."/>
        </authorList>
    </citation>
    <scope>NUCLEOTIDE SEQUENCE [LARGE SCALE GENOMIC DNA]</scope>
    <source>
        <strain evidence="5">CCUG 58938</strain>
    </source>
</reference>
<dbReference type="EMBL" id="JBHTKA010000001">
    <property type="protein sequence ID" value="MFD0997951.1"/>
    <property type="molecule type" value="Genomic_DNA"/>
</dbReference>
<evidence type="ECO:0000256" key="1">
    <source>
        <dbReference type="PROSITE-ProRule" id="PRU00169"/>
    </source>
</evidence>
<dbReference type="PANTHER" id="PTHR37299">
    <property type="entry name" value="TRANSCRIPTIONAL REGULATOR-RELATED"/>
    <property type="match status" value="1"/>
</dbReference>
<dbReference type="Pfam" id="PF04397">
    <property type="entry name" value="LytTR"/>
    <property type="match status" value="1"/>
</dbReference>
<evidence type="ECO:0000259" key="3">
    <source>
        <dbReference type="PROSITE" id="PS50930"/>
    </source>
</evidence>
<evidence type="ECO:0000313" key="5">
    <source>
        <dbReference type="Proteomes" id="UP001597112"/>
    </source>
</evidence>
<sequence>MKITCMIVEDEPASQDILKHYIADVPDLVLTHVCSHALNANDVLAKEPVQVMFLDVNMPKLSGINFYKSLQRPPLVIFTTAYPEYAIEGFEVDAVDYLVKPFPFERFLRAVNKLRDKLQAAAPPVSCNYIMLNADKKLYKVKHRDILVVEAFGDYVKIHLPGRVIIVHETMQSMQQQLPEQLFARVHKSFIIALDHFQYIDGNTVMVASRSIPIGQIYRSDFLKRIQRSL</sequence>
<dbReference type="PROSITE" id="PS50110">
    <property type="entry name" value="RESPONSE_REGULATORY"/>
    <property type="match status" value="1"/>
</dbReference>
<dbReference type="Proteomes" id="UP001597112">
    <property type="component" value="Unassembled WGS sequence"/>
</dbReference>
<name>A0ABW3JYD8_9BACT</name>
<feature type="domain" description="Response regulatory" evidence="2">
    <location>
        <begin position="4"/>
        <end position="115"/>
    </location>
</feature>
<dbReference type="InterPro" id="IPR007492">
    <property type="entry name" value="LytTR_DNA-bd_dom"/>
</dbReference>
<dbReference type="Pfam" id="PF00072">
    <property type="entry name" value="Response_reg"/>
    <property type="match status" value="1"/>
</dbReference>
<dbReference type="PANTHER" id="PTHR37299:SF1">
    <property type="entry name" value="STAGE 0 SPORULATION PROTEIN A HOMOLOG"/>
    <property type="match status" value="1"/>
</dbReference>
<gene>
    <name evidence="4" type="ORF">ACFQ21_01495</name>
</gene>
<keyword evidence="5" id="KW-1185">Reference proteome</keyword>
<dbReference type="SUPFAM" id="SSF52172">
    <property type="entry name" value="CheY-like"/>
    <property type="match status" value="1"/>
</dbReference>
<dbReference type="Gene3D" id="2.40.50.1020">
    <property type="entry name" value="LytTr DNA-binding domain"/>
    <property type="match status" value="1"/>
</dbReference>
<comment type="caution">
    <text evidence="4">The sequence shown here is derived from an EMBL/GenBank/DDBJ whole genome shotgun (WGS) entry which is preliminary data.</text>
</comment>
<organism evidence="4 5">
    <name type="scientific">Ohtaekwangia kribbensis</name>
    <dbReference type="NCBI Taxonomy" id="688913"/>
    <lineage>
        <taxon>Bacteria</taxon>
        <taxon>Pseudomonadati</taxon>
        <taxon>Bacteroidota</taxon>
        <taxon>Cytophagia</taxon>
        <taxon>Cytophagales</taxon>
        <taxon>Fulvivirgaceae</taxon>
        <taxon>Ohtaekwangia</taxon>
    </lineage>
</organism>
<dbReference type="InterPro" id="IPR046947">
    <property type="entry name" value="LytR-like"/>
</dbReference>
<accession>A0ABW3JYD8</accession>
<dbReference type="InterPro" id="IPR001789">
    <property type="entry name" value="Sig_transdc_resp-reg_receiver"/>
</dbReference>
<keyword evidence="1" id="KW-0597">Phosphoprotein</keyword>
<feature type="domain" description="HTH LytTR-type" evidence="3">
    <location>
        <begin position="130"/>
        <end position="201"/>
    </location>
</feature>
<evidence type="ECO:0000259" key="2">
    <source>
        <dbReference type="PROSITE" id="PS50110"/>
    </source>
</evidence>
<dbReference type="InterPro" id="IPR011006">
    <property type="entry name" value="CheY-like_superfamily"/>
</dbReference>